<evidence type="ECO:0000256" key="4">
    <source>
        <dbReference type="ARBA" id="ARBA00022723"/>
    </source>
</evidence>
<evidence type="ECO:0000259" key="8">
    <source>
        <dbReference type="Pfam" id="PF01975"/>
    </source>
</evidence>
<comment type="catalytic activity">
    <reaction evidence="1 7">
        <text>a ribonucleoside 5'-phosphate + H2O = a ribonucleoside + phosphate</text>
        <dbReference type="Rhea" id="RHEA:12484"/>
        <dbReference type="ChEBI" id="CHEBI:15377"/>
        <dbReference type="ChEBI" id="CHEBI:18254"/>
        <dbReference type="ChEBI" id="CHEBI:43474"/>
        <dbReference type="ChEBI" id="CHEBI:58043"/>
        <dbReference type="EC" id="3.1.3.5"/>
    </reaction>
</comment>
<evidence type="ECO:0000256" key="1">
    <source>
        <dbReference type="ARBA" id="ARBA00000815"/>
    </source>
</evidence>
<evidence type="ECO:0000256" key="6">
    <source>
        <dbReference type="ARBA" id="ARBA00022801"/>
    </source>
</evidence>
<keyword evidence="4 7" id="KW-0479">Metal-binding</keyword>
<name>A0ABR8XSN1_9BACL</name>
<evidence type="ECO:0000256" key="5">
    <source>
        <dbReference type="ARBA" id="ARBA00022741"/>
    </source>
</evidence>
<evidence type="ECO:0000256" key="7">
    <source>
        <dbReference type="HAMAP-Rule" id="MF_00060"/>
    </source>
</evidence>
<protein>
    <recommendedName>
        <fullName evidence="7">5'-nucleotidase SurE</fullName>
        <ecNumber evidence="7">3.1.3.5</ecNumber>
    </recommendedName>
    <alternativeName>
        <fullName evidence="7">Nucleoside 5'-monophosphate phosphohydrolase</fullName>
    </alternativeName>
</protein>
<evidence type="ECO:0000313" key="10">
    <source>
        <dbReference type="Proteomes" id="UP000600565"/>
    </source>
</evidence>
<comment type="cofactor">
    <cofactor evidence="7">
        <name>a divalent metal cation</name>
        <dbReference type="ChEBI" id="CHEBI:60240"/>
    </cofactor>
    <text evidence="7">Binds 1 divalent metal cation per subunit.</text>
</comment>
<keyword evidence="6 7" id="KW-0378">Hydrolase</keyword>
<dbReference type="HAMAP" id="MF_00060">
    <property type="entry name" value="SurE"/>
    <property type="match status" value="1"/>
</dbReference>
<dbReference type="SUPFAM" id="SSF64167">
    <property type="entry name" value="SurE-like"/>
    <property type="match status" value="1"/>
</dbReference>
<feature type="binding site" evidence="7">
    <location>
        <position position="96"/>
    </location>
    <ligand>
        <name>a divalent metal cation</name>
        <dbReference type="ChEBI" id="CHEBI:60240"/>
    </ligand>
</feature>
<feature type="binding site" evidence="7">
    <location>
        <position position="8"/>
    </location>
    <ligand>
        <name>a divalent metal cation</name>
        <dbReference type="ChEBI" id="CHEBI:60240"/>
    </ligand>
</feature>
<evidence type="ECO:0000313" key="9">
    <source>
        <dbReference type="EMBL" id="MBD8034869.1"/>
    </source>
</evidence>
<dbReference type="GO" id="GO:0008253">
    <property type="term" value="F:5'-nucleotidase activity"/>
    <property type="evidence" value="ECO:0007669"/>
    <property type="project" value="UniProtKB-EC"/>
</dbReference>
<proteinExistence type="inferred from homology"/>
<dbReference type="PANTHER" id="PTHR30457:SF12">
    <property type="entry name" value="5'_3'-NUCLEOTIDASE SURE"/>
    <property type="match status" value="1"/>
</dbReference>
<dbReference type="PANTHER" id="PTHR30457">
    <property type="entry name" value="5'-NUCLEOTIDASE SURE"/>
    <property type="match status" value="1"/>
</dbReference>
<dbReference type="GO" id="GO:0008254">
    <property type="term" value="F:3'-nucleotidase activity"/>
    <property type="evidence" value="ECO:0007669"/>
    <property type="project" value="UniProtKB-EC"/>
</dbReference>
<dbReference type="InterPro" id="IPR036523">
    <property type="entry name" value="SurE-like_sf"/>
</dbReference>
<evidence type="ECO:0000256" key="2">
    <source>
        <dbReference type="ARBA" id="ARBA00011062"/>
    </source>
</evidence>
<organism evidence="9 10">
    <name type="scientific">Solibacillus merdavium</name>
    <dbReference type="NCBI Taxonomy" id="2762218"/>
    <lineage>
        <taxon>Bacteria</taxon>
        <taxon>Bacillati</taxon>
        <taxon>Bacillota</taxon>
        <taxon>Bacilli</taxon>
        <taxon>Bacillales</taxon>
        <taxon>Caryophanaceae</taxon>
        <taxon>Solibacillus</taxon>
    </lineage>
</organism>
<evidence type="ECO:0000256" key="3">
    <source>
        <dbReference type="ARBA" id="ARBA00022490"/>
    </source>
</evidence>
<keyword evidence="10" id="KW-1185">Reference proteome</keyword>
<dbReference type="InterPro" id="IPR002828">
    <property type="entry name" value="SurE-like_Pase/nucleotidase"/>
</dbReference>
<feature type="binding site" evidence="7">
    <location>
        <position position="9"/>
    </location>
    <ligand>
        <name>a divalent metal cation</name>
        <dbReference type="ChEBI" id="CHEBI:60240"/>
    </ligand>
</feature>
<dbReference type="Proteomes" id="UP000600565">
    <property type="component" value="Unassembled WGS sequence"/>
</dbReference>
<dbReference type="Gene3D" id="3.40.1210.10">
    <property type="entry name" value="Survival protein SurE-like phosphatase/nucleotidase"/>
    <property type="match status" value="1"/>
</dbReference>
<comment type="function">
    <text evidence="7">Nucleotidase that shows phosphatase activity on nucleoside 5'-monophosphates.</text>
</comment>
<dbReference type="NCBIfam" id="TIGR00087">
    <property type="entry name" value="surE"/>
    <property type="match status" value="1"/>
</dbReference>
<dbReference type="EC" id="3.1.3.5" evidence="7"/>
<gene>
    <name evidence="7 9" type="primary">surE</name>
    <name evidence="9" type="ORF">H9632_17550</name>
</gene>
<feature type="domain" description="Survival protein SurE-like phosphatase/nucleotidase" evidence="8">
    <location>
        <begin position="4"/>
        <end position="184"/>
    </location>
</feature>
<comment type="similarity">
    <text evidence="2 7">Belongs to the SurE nucleotidase family.</text>
</comment>
<keyword evidence="5 7" id="KW-0547">Nucleotide-binding</keyword>
<dbReference type="RefSeq" id="WP_191705354.1">
    <property type="nucleotide sequence ID" value="NZ_JACSPW010000025.1"/>
</dbReference>
<sequence>MNFLVTNDDGIFAPGVRALVEVLSNFGQVYVCCPDQERSAISHSITLRKPLNIQKTDLFGEHIHAWCIDGTPADCVKLALDVLVKEPIDFIISGINLGSNIGRDVYYSGTISAAIEGASLGYKAFAISVDAYDAEKLNLKYPKQYLYQFLQNFLHQDLKNGTVYNVNLPYVEPNHYLGPIVTELDFSVKRYKHVHIEDGMGQLFYWLKDYRKTIQSEAGNADFSLITQGYLTITPLTVSFINQDLLQQTQLLIKGALKK</sequence>
<keyword evidence="3 7" id="KW-0963">Cytoplasm</keyword>
<reference evidence="9 10" key="1">
    <citation type="submission" date="2020-08" db="EMBL/GenBank/DDBJ databases">
        <title>A Genomic Blueprint of the Chicken Gut Microbiome.</title>
        <authorList>
            <person name="Gilroy R."/>
            <person name="Ravi A."/>
            <person name="Getino M."/>
            <person name="Pursley I."/>
            <person name="Horton D.L."/>
            <person name="Alikhan N.-F."/>
            <person name="Baker D."/>
            <person name="Gharbi K."/>
            <person name="Hall N."/>
            <person name="Watson M."/>
            <person name="Adriaenssens E.M."/>
            <person name="Foster-Nyarko E."/>
            <person name="Jarju S."/>
            <person name="Secka A."/>
            <person name="Antonio M."/>
            <person name="Oren A."/>
            <person name="Chaudhuri R."/>
            <person name="La Ragione R.M."/>
            <person name="Hildebrand F."/>
            <person name="Pallen M.J."/>
        </authorList>
    </citation>
    <scope>NUCLEOTIDE SEQUENCE [LARGE SCALE GENOMIC DNA]</scope>
    <source>
        <strain evidence="9 10">Sa1YVA6</strain>
    </source>
</reference>
<accession>A0ABR8XSN1</accession>
<dbReference type="EMBL" id="JACSPW010000025">
    <property type="protein sequence ID" value="MBD8034869.1"/>
    <property type="molecule type" value="Genomic_DNA"/>
</dbReference>
<dbReference type="InterPro" id="IPR030048">
    <property type="entry name" value="SurE"/>
</dbReference>
<dbReference type="Pfam" id="PF01975">
    <property type="entry name" value="SurE"/>
    <property type="match status" value="1"/>
</dbReference>
<feature type="binding site" evidence="7">
    <location>
        <position position="39"/>
    </location>
    <ligand>
        <name>a divalent metal cation</name>
        <dbReference type="ChEBI" id="CHEBI:60240"/>
    </ligand>
</feature>
<comment type="caution">
    <text evidence="9">The sequence shown here is derived from an EMBL/GenBank/DDBJ whole genome shotgun (WGS) entry which is preliminary data.</text>
</comment>
<comment type="subcellular location">
    <subcellularLocation>
        <location evidence="7">Cytoplasm</location>
    </subcellularLocation>
</comment>